<keyword evidence="3" id="KW-0479">Metal-binding</keyword>
<keyword evidence="3" id="KW-0862">Zinc</keyword>
<dbReference type="Pfam" id="PF13639">
    <property type="entry name" value="zf-RING_2"/>
    <property type="match status" value="1"/>
</dbReference>
<feature type="compositionally biased region" description="Polar residues" evidence="5">
    <location>
        <begin position="532"/>
        <end position="544"/>
    </location>
</feature>
<proteinExistence type="predicted"/>
<dbReference type="Gene3D" id="2.130.10.10">
    <property type="entry name" value="YVTN repeat-like/Quinoprotein amine dehydrogenase"/>
    <property type="match status" value="1"/>
</dbReference>
<feature type="region of interest" description="Disordered" evidence="5">
    <location>
        <begin position="532"/>
        <end position="565"/>
    </location>
</feature>
<evidence type="ECO:0000313" key="8">
    <source>
        <dbReference type="Proteomes" id="UP000287166"/>
    </source>
</evidence>
<reference evidence="7 8" key="1">
    <citation type="journal article" date="2018" name="Sci. Rep.">
        <title>Genome sequence of the cauliflower mushroom Sparassis crispa (Hanabiratake) and its association with beneficial usage.</title>
        <authorList>
            <person name="Kiyama R."/>
            <person name="Furutani Y."/>
            <person name="Kawaguchi K."/>
            <person name="Nakanishi T."/>
        </authorList>
    </citation>
    <scope>NUCLEOTIDE SEQUENCE [LARGE SCALE GENOMIC DNA]</scope>
</reference>
<dbReference type="PROSITE" id="PS50294">
    <property type="entry name" value="WD_REPEATS_REGION"/>
    <property type="match status" value="1"/>
</dbReference>
<gene>
    <name evidence="7" type="ORF">SCP_0605250</name>
</gene>
<dbReference type="Proteomes" id="UP000287166">
    <property type="component" value="Unassembled WGS sequence"/>
</dbReference>
<keyword evidence="1 4" id="KW-0853">WD repeat</keyword>
<dbReference type="OrthoDB" id="1068471at2759"/>
<evidence type="ECO:0000256" key="3">
    <source>
        <dbReference type="PROSITE-ProRule" id="PRU00175"/>
    </source>
</evidence>
<dbReference type="InterPro" id="IPR013083">
    <property type="entry name" value="Znf_RING/FYVE/PHD"/>
</dbReference>
<dbReference type="CDD" id="cd00200">
    <property type="entry name" value="WD40"/>
    <property type="match status" value="1"/>
</dbReference>
<evidence type="ECO:0000256" key="2">
    <source>
        <dbReference type="ARBA" id="ARBA00022737"/>
    </source>
</evidence>
<feature type="repeat" description="WD" evidence="4">
    <location>
        <begin position="427"/>
        <end position="468"/>
    </location>
</feature>
<protein>
    <recommendedName>
        <fullName evidence="6">RING-type domain-containing protein</fullName>
    </recommendedName>
</protein>
<sequence length="641" mass="70624">MVVPVPRDEPSTSEHSGSNGSPTEVSDHHSSADASEQSNEPSDEPPGDNTSNHSGDESRASSHSSDHSIGRVFRAKAIDFLPLVRYIPVPEVTSHASAHNFPEWEDSDLVDVTLEDQNSRCYLCLEDFLPPKAKSTQKSEPGPVEETEQEPLRQYPCGHVFHRFCGDRWMSENATCFLCKKDLYPSEGVEQGKGWSARFALFPSQDGVLRRMIDVELIHSYQYDWNMGKAVAHLCFSQDGKYFAVRCGRRWIRVVEVQTGSEICMLDHGGFDAFCLGPDGRLLVTGGRRGRLNIWTVTATGHRIKNTLVGHTAKVRGVDISQDGRSLVSLSFDKTLRTWNIVTGSPVQTIQIQDIPALIRMAPDGRSVAAGFDNEVVKLWDTETGRLLRRFKAKDEVKSIEFMPDSTGILVGDDSGKIRLLDTTRGYTRHSYDIRLMALSRDGRLVASSDDGGEVHIWEFETAEVHCVLSLEDHGEDLPNPSSKGDIFGTCGSDGRILIWKLGALNQAVLTSRSPPSTPGSSTILLSELPFDTSTDESGQSSGLSPMLFDSPDSNRPAGRAAATKIADPPVVNTSSRTVFHLQRVLNPFGYIKYFLVPSYSAMQSNNRKTTQINTQLAHNSVRSVAHSRVRLAAFPSMATS</sequence>
<dbReference type="PROSITE" id="PS50089">
    <property type="entry name" value="ZF_RING_2"/>
    <property type="match status" value="1"/>
</dbReference>
<feature type="compositionally biased region" description="Polar residues" evidence="5">
    <location>
        <begin position="13"/>
        <end position="24"/>
    </location>
</feature>
<feature type="domain" description="RING-type" evidence="6">
    <location>
        <begin position="121"/>
        <end position="180"/>
    </location>
</feature>
<dbReference type="InParanoid" id="A0A401GQP9"/>
<dbReference type="GeneID" id="38781463"/>
<dbReference type="PANTHER" id="PTHR44129">
    <property type="entry name" value="WD REPEAT-CONTAINING PROTEIN POP1"/>
    <property type="match status" value="1"/>
</dbReference>
<dbReference type="SMART" id="SM00320">
    <property type="entry name" value="WD40"/>
    <property type="match status" value="7"/>
</dbReference>
<dbReference type="GO" id="GO:0008270">
    <property type="term" value="F:zinc ion binding"/>
    <property type="evidence" value="ECO:0007669"/>
    <property type="project" value="UniProtKB-KW"/>
</dbReference>
<dbReference type="PROSITE" id="PS50082">
    <property type="entry name" value="WD_REPEATS_2"/>
    <property type="match status" value="3"/>
</dbReference>
<evidence type="ECO:0000259" key="6">
    <source>
        <dbReference type="PROSITE" id="PS50089"/>
    </source>
</evidence>
<accession>A0A401GQP9</accession>
<feature type="repeat" description="WD" evidence="4">
    <location>
        <begin position="308"/>
        <end position="349"/>
    </location>
</feature>
<evidence type="ECO:0000313" key="7">
    <source>
        <dbReference type="EMBL" id="GBE84546.1"/>
    </source>
</evidence>
<evidence type="ECO:0000256" key="1">
    <source>
        <dbReference type="ARBA" id="ARBA00022574"/>
    </source>
</evidence>
<dbReference type="InterPro" id="IPR015943">
    <property type="entry name" value="WD40/YVTN_repeat-like_dom_sf"/>
</dbReference>
<feature type="compositionally biased region" description="Basic and acidic residues" evidence="5">
    <location>
        <begin position="1"/>
        <end position="12"/>
    </location>
</feature>
<dbReference type="InterPro" id="IPR050349">
    <property type="entry name" value="WD_LIS1/nudF_dynein_reg"/>
</dbReference>
<keyword evidence="2" id="KW-0677">Repeat</keyword>
<feature type="region of interest" description="Disordered" evidence="5">
    <location>
        <begin position="1"/>
        <end position="67"/>
    </location>
</feature>
<dbReference type="InterPro" id="IPR001680">
    <property type="entry name" value="WD40_rpt"/>
</dbReference>
<dbReference type="InterPro" id="IPR036322">
    <property type="entry name" value="WD40_repeat_dom_sf"/>
</dbReference>
<name>A0A401GQP9_9APHY</name>
<feature type="compositionally biased region" description="Basic and acidic residues" evidence="5">
    <location>
        <begin position="54"/>
        <end position="67"/>
    </location>
</feature>
<keyword evidence="3" id="KW-0863">Zinc-finger</keyword>
<dbReference type="STRING" id="139825.A0A401GQP9"/>
<evidence type="ECO:0000256" key="5">
    <source>
        <dbReference type="SAM" id="MobiDB-lite"/>
    </source>
</evidence>
<dbReference type="RefSeq" id="XP_027615459.1">
    <property type="nucleotide sequence ID" value="XM_027759658.1"/>
</dbReference>
<dbReference type="SUPFAM" id="SSF50978">
    <property type="entry name" value="WD40 repeat-like"/>
    <property type="match status" value="1"/>
</dbReference>
<dbReference type="Gene3D" id="3.30.40.10">
    <property type="entry name" value="Zinc/RING finger domain, C3HC4 (zinc finger)"/>
    <property type="match status" value="1"/>
</dbReference>
<dbReference type="InterPro" id="IPR019775">
    <property type="entry name" value="WD40_repeat_CS"/>
</dbReference>
<dbReference type="SUPFAM" id="SSF57850">
    <property type="entry name" value="RING/U-box"/>
    <property type="match status" value="1"/>
</dbReference>
<dbReference type="AlphaFoldDB" id="A0A401GQP9"/>
<dbReference type="EMBL" id="BFAD01000006">
    <property type="protein sequence ID" value="GBE84546.1"/>
    <property type="molecule type" value="Genomic_DNA"/>
</dbReference>
<dbReference type="Pfam" id="PF00400">
    <property type="entry name" value="WD40"/>
    <property type="match status" value="2"/>
</dbReference>
<dbReference type="PROSITE" id="PS00678">
    <property type="entry name" value="WD_REPEATS_1"/>
    <property type="match status" value="1"/>
</dbReference>
<organism evidence="7 8">
    <name type="scientific">Sparassis crispa</name>
    <dbReference type="NCBI Taxonomy" id="139825"/>
    <lineage>
        <taxon>Eukaryota</taxon>
        <taxon>Fungi</taxon>
        <taxon>Dikarya</taxon>
        <taxon>Basidiomycota</taxon>
        <taxon>Agaricomycotina</taxon>
        <taxon>Agaricomycetes</taxon>
        <taxon>Polyporales</taxon>
        <taxon>Sparassidaceae</taxon>
        <taxon>Sparassis</taxon>
    </lineage>
</organism>
<keyword evidence="8" id="KW-1185">Reference proteome</keyword>
<comment type="caution">
    <text evidence="7">The sequence shown here is derived from an EMBL/GenBank/DDBJ whole genome shotgun (WGS) entry which is preliminary data.</text>
</comment>
<evidence type="ECO:0000256" key="4">
    <source>
        <dbReference type="PROSITE-ProRule" id="PRU00221"/>
    </source>
</evidence>
<dbReference type="SMART" id="SM00184">
    <property type="entry name" value="RING"/>
    <property type="match status" value="1"/>
</dbReference>
<dbReference type="InterPro" id="IPR001841">
    <property type="entry name" value="Znf_RING"/>
</dbReference>
<feature type="repeat" description="WD" evidence="4">
    <location>
        <begin position="359"/>
        <end position="390"/>
    </location>
</feature>